<protein>
    <submittedName>
        <fullName evidence="5">LacI family DNA-binding transcriptional regulator</fullName>
    </submittedName>
</protein>
<dbReference type="PROSITE" id="PS00356">
    <property type="entry name" value="HTH_LACI_1"/>
    <property type="match status" value="1"/>
</dbReference>
<evidence type="ECO:0000259" key="4">
    <source>
        <dbReference type="PROSITE" id="PS50932"/>
    </source>
</evidence>
<gene>
    <name evidence="5" type="ORF">QWY14_10285</name>
</gene>
<evidence type="ECO:0000313" key="5">
    <source>
        <dbReference type="EMBL" id="MDN7242189.1"/>
    </source>
</evidence>
<keyword evidence="3" id="KW-0804">Transcription</keyword>
<dbReference type="Proteomes" id="UP001172055">
    <property type="component" value="Unassembled WGS sequence"/>
</dbReference>
<dbReference type="Gene3D" id="3.40.50.2300">
    <property type="match status" value="2"/>
</dbReference>
<keyword evidence="6" id="KW-1185">Reference proteome</keyword>
<name>A0ABT8N2R8_9BACL</name>
<dbReference type="InterPro" id="IPR028082">
    <property type="entry name" value="Peripla_BP_I"/>
</dbReference>
<evidence type="ECO:0000256" key="3">
    <source>
        <dbReference type="ARBA" id="ARBA00023163"/>
    </source>
</evidence>
<feature type="domain" description="HTH lacI-type" evidence="4">
    <location>
        <begin position="3"/>
        <end position="57"/>
    </location>
</feature>
<keyword evidence="1" id="KW-0805">Transcription regulation</keyword>
<sequence length="341" mass="37773">MAPTIYDIARVANVSKSTVSRVLNNQQNISDEARERVQSAIKELNYHPNKLARSLSTGFDAILVISRSSATIVDNPFFSEILNSVSKKAEEEHFDVILQTSQNNQDELKKCIKKIKEKMIKGIIILSSPTNEKLLQQLDVFGIPVVVIGKVTGDYANIFSVDTDNYRDSFDQTQYLIDLGHKKIACLHSPFDYNVAIDRFNGYLDCMKENGLPPESGWVIDSGYTIDKAYKAAKSLLRLKNRPTAIFATDDLKVISVYRAFSEANVRIPADISVIGYSNSNLAQFLFPSLTSMEIPIRKLGETGTELLFSKIRGTAGATPQRIIIPTPNIKGDSVAAMSGN</sequence>
<dbReference type="InterPro" id="IPR000843">
    <property type="entry name" value="HTH_LacI"/>
</dbReference>
<dbReference type="SUPFAM" id="SSF53822">
    <property type="entry name" value="Periplasmic binding protein-like I"/>
    <property type="match status" value="1"/>
</dbReference>
<proteinExistence type="predicted"/>
<accession>A0ABT8N2R8</accession>
<dbReference type="SUPFAM" id="SSF47413">
    <property type="entry name" value="lambda repressor-like DNA-binding domains"/>
    <property type="match status" value="1"/>
</dbReference>
<reference evidence="5 6" key="1">
    <citation type="submission" date="2023-06" db="EMBL/GenBank/DDBJ databases">
        <title>Novel species in genus Planococcus.</title>
        <authorList>
            <person name="Ning S."/>
        </authorList>
    </citation>
    <scope>NUCLEOTIDE SEQUENCE [LARGE SCALE GENOMIC DNA]</scope>
    <source>
        <strain evidence="5 6">N028</strain>
    </source>
</reference>
<dbReference type="InterPro" id="IPR010982">
    <property type="entry name" value="Lambda_DNA-bd_dom_sf"/>
</dbReference>
<dbReference type="PROSITE" id="PS50932">
    <property type="entry name" value="HTH_LACI_2"/>
    <property type="match status" value="1"/>
</dbReference>
<dbReference type="EMBL" id="JAUJWV010000001">
    <property type="protein sequence ID" value="MDN7242189.1"/>
    <property type="molecule type" value="Genomic_DNA"/>
</dbReference>
<organism evidence="5 6">
    <name type="scientific">Planococcus shixiaomingii</name>
    <dbReference type="NCBI Taxonomy" id="3058393"/>
    <lineage>
        <taxon>Bacteria</taxon>
        <taxon>Bacillati</taxon>
        <taxon>Bacillota</taxon>
        <taxon>Bacilli</taxon>
        <taxon>Bacillales</taxon>
        <taxon>Caryophanaceae</taxon>
        <taxon>Planococcus</taxon>
    </lineage>
</organism>
<keyword evidence="2 5" id="KW-0238">DNA-binding</keyword>
<evidence type="ECO:0000256" key="2">
    <source>
        <dbReference type="ARBA" id="ARBA00023125"/>
    </source>
</evidence>
<evidence type="ECO:0000313" key="6">
    <source>
        <dbReference type="Proteomes" id="UP001172055"/>
    </source>
</evidence>
<dbReference type="Gene3D" id="1.10.260.40">
    <property type="entry name" value="lambda repressor-like DNA-binding domains"/>
    <property type="match status" value="1"/>
</dbReference>
<dbReference type="Pfam" id="PF13377">
    <property type="entry name" value="Peripla_BP_3"/>
    <property type="match status" value="1"/>
</dbReference>
<dbReference type="PANTHER" id="PTHR30146">
    <property type="entry name" value="LACI-RELATED TRANSCRIPTIONAL REPRESSOR"/>
    <property type="match status" value="1"/>
</dbReference>
<dbReference type="PANTHER" id="PTHR30146:SF109">
    <property type="entry name" value="HTH-TYPE TRANSCRIPTIONAL REGULATOR GALS"/>
    <property type="match status" value="1"/>
</dbReference>
<evidence type="ECO:0000256" key="1">
    <source>
        <dbReference type="ARBA" id="ARBA00023015"/>
    </source>
</evidence>
<dbReference type="InterPro" id="IPR046335">
    <property type="entry name" value="LacI/GalR-like_sensor"/>
</dbReference>
<dbReference type="CDD" id="cd01392">
    <property type="entry name" value="HTH_LacI"/>
    <property type="match status" value="1"/>
</dbReference>
<dbReference type="GO" id="GO:0003677">
    <property type="term" value="F:DNA binding"/>
    <property type="evidence" value="ECO:0007669"/>
    <property type="project" value="UniProtKB-KW"/>
</dbReference>
<dbReference type="Pfam" id="PF00356">
    <property type="entry name" value="LacI"/>
    <property type="match status" value="1"/>
</dbReference>
<dbReference type="SMART" id="SM00354">
    <property type="entry name" value="HTH_LACI"/>
    <property type="match status" value="1"/>
</dbReference>
<comment type="caution">
    <text evidence="5">The sequence shown here is derived from an EMBL/GenBank/DDBJ whole genome shotgun (WGS) entry which is preliminary data.</text>
</comment>
<dbReference type="CDD" id="cd06267">
    <property type="entry name" value="PBP1_LacI_sugar_binding-like"/>
    <property type="match status" value="1"/>
</dbReference>
<dbReference type="RefSeq" id="WP_301723692.1">
    <property type="nucleotide sequence ID" value="NZ_JAUJWV010000001.1"/>
</dbReference>
<dbReference type="PRINTS" id="PR00036">
    <property type="entry name" value="HTHLACI"/>
</dbReference>